<dbReference type="EMBL" id="CABDVL010000003">
    <property type="protein sequence ID" value="VTM59682.1"/>
    <property type="molecule type" value="Genomic_DNA"/>
</dbReference>
<name>A0A4P0YH01_KLEPN</name>
<reference evidence="1" key="1">
    <citation type="submission" date="2019-04" db="EMBL/GenBank/DDBJ databases">
        <authorList>
            <consortium name="Pathogen Informatics"/>
        </authorList>
    </citation>
    <scope>NUCLEOTIDE SEQUENCE</scope>
    <source>
        <strain evidence="1">NCTC9183</strain>
    </source>
</reference>
<dbReference type="AlphaFoldDB" id="A0A4P0YH01"/>
<dbReference type="Proteomes" id="UP000507695">
    <property type="component" value="Unassembled WGS sequence"/>
</dbReference>
<accession>A0A4P0YH01</accession>
<protein>
    <submittedName>
        <fullName evidence="1">Crp/Fnr family transcriptional regulator</fullName>
    </submittedName>
</protein>
<organism evidence="1">
    <name type="scientific">Klebsiella pneumoniae</name>
    <dbReference type="NCBI Taxonomy" id="573"/>
    <lineage>
        <taxon>Bacteria</taxon>
        <taxon>Pseudomonadati</taxon>
        <taxon>Pseudomonadota</taxon>
        <taxon>Gammaproteobacteria</taxon>
        <taxon>Enterobacterales</taxon>
        <taxon>Enterobacteriaceae</taxon>
        <taxon>Klebsiella/Raoultella group</taxon>
        <taxon>Klebsiella</taxon>
        <taxon>Klebsiella pneumoniae complex</taxon>
    </lineage>
</organism>
<sequence>MTHQRKKNAMTHFFLIARPAKLLTIIASIDYSYLVIHIMNIKPPIRPQKTIDRLIDVLEPHATPVNAIARKRLTWEYKGKTQLFIFKKGELSIIRNSDRLLMVTVYEPHLFGVAEMLQPSRSHSLRAEVSLRTATDRL</sequence>
<gene>
    <name evidence="1" type="ORF">NCTC9183_06307</name>
</gene>
<evidence type="ECO:0000313" key="1">
    <source>
        <dbReference type="EMBL" id="VTM59682.1"/>
    </source>
</evidence>
<proteinExistence type="predicted"/>